<dbReference type="Proteomes" id="UP001623232">
    <property type="component" value="Chromosome"/>
</dbReference>
<dbReference type="Gene3D" id="3.90.960.10">
    <property type="entry name" value="YbaK/aminoacyl-tRNA synthetase-associated domain"/>
    <property type="match status" value="1"/>
</dbReference>
<evidence type="ECO:0000313" key="3">
    <source>
        <dbReference type="Proteomes" id="UP001623232"/>
    </source>
</evidence>
<organism evidence="2 3">
    <name type="scientific">Aliisedimentitalea scapharcae</name>
    <dbReference type="NCBI Taxonomy" id="1524259"/>
    <lineage>
        <taxon>Bacteria</taxon>
        <taxon>Pseudomonadati</taxon>
        <taxon>Pseudomonadota</taxon>
        <taxon>Alphaproteobacteria</taxon>
        <taxon>Rhodobacterales</taxon>
        <taxon>Roseobacteraceae</taxon>
        <taxon>Aliisedimentitalea</taxon>
    </lineage>
</organism>
<gene>
    <name evidence="2" type="ORF">QEZ52_13700</name>
</gene>
<sequence length="157" mass="16459">MSKSLKRVRAALDTAGLTPTIVETRQSRTAVEAAHSVDCEVDQIVKSIVFKGETSQQAILFLTAGGNQIDAAKATALAGEPLVKADAALIRSQTGFAIGGVSPIGHLNPIRVFMDPRLNDFSTIWAAAGTPRHVFSAAPDEIRTSSGAVLANFVMNG</sequence>
<dbReference type="SUPFAM" id="SSF55826">
    <property type="entry name" value="YbaK/ProRS associated domain"/>
    <property type="match status" value="1"/>
</dbReference>
<keyword evidence="3" id="KW-1185">Reference proteome</keyword>
<dbReference type="InterPro" id="IPR036754">
    <property type="entry name" value="YbaK/aa-tRNA-synt-asso_dom_sf"/>
</dbReference>
<dbReference type="RefSeq" id="WP_406644937.1">
    <property type="nucleotide sequence ID" value="NZ_CP123584.1"/>
</dbReference>
<proteinExistence type="predicted"/>
<feature type="domain" description="YbaK/aminoacyl-tRNA synthetase-associated" evidence="1">
    <location>
        <begin position="26"/>
        <end position="143"/>
    </location>
</feature>
<protein>
    <submittedName>
        <fullName evidence="2">YbaK/EbsC family protein</fullName>
    </submittedName>
</protein>
<dbReference type="EMBL" id="CP123584">
    <property type="protein sequence ID" value="WZK87660.1"/>
    <property type="molecule type" value="Genomic_DNA"/>
</dbReference>
<dbReference type="InterPro" id="IPR007214">
    <property type="entry name" value="YbaK/aa-tRNA-synth-assoc-dom"/>
</dbReference>
<evidence type="ECO:0000313" key="2">
    <source>
        <dbReference type="EMBL" id="WZK87660.1"/>
    </source>
</evidence>
<accession>A0ABZ2XS62</accession>
<dbReference type="CDD" id="cd04333">
    <property type="entry name" value="ProX_deacylase"/>
    <property type="match status" value="1"/>
</dbReference>
<reference evidence="2 3" key="1">
    <citation type="submission" date="2023-04" db="EMBL/GenBank/DDBJ databases">
        <title>Complete genome sequence of Alisedimentitalea scapharcae.</title>
        <authorList>
            <person name="Rong J.-C."/>
            <person name="Yi M.-L."/>
            <person name="Zhao Q."/>
        </authorList>
    </citation>
    <scope>NUCLEOTIDE SEQUENCE [LARGE SCALE GENOMIC DNA]</scope>
    <source>
        <strain evidence="2 3">KCTC 42119</strain>
    </source>
</reference>
<dbReference type="PANTHER" id="PTHR30411">
    <property type="entry name" value="CYTOPLASMIC PROTEIN"/>
    <property type="match status" value="1"/>
</dbReference>
<dbReference type="Pfam" id="PF04073">
    <property type="entry name" value="tRNA_edit"/>
    <property type="match status" value="1"/>
</dbReference>
<evidence type="ECO:0000259" key="1">
    <source>
        <dbReference type="Pfam" id="PF04073"/>
    </source>
</evidence>
<dbReference type="PANTHER" id="PTHR30411:SF1">
    <property type="entry name" value="CYTOPLASMIC PROTEIN"/>
    <property type="match status" value="1"/>
</dbReference>
<name>A0ABZ2XS62_9RHOB</name>